<dbReference type="InterPro" id="IPR003034">
    <property type="entry name" value="SAP_dom"/>
</dbReference>
<dbReference type="SUPFAM" id="SSF68906">
    <property type="entry name" value="SAP domain"/>
    <property type="match status" value="1"/>
</dbReference>
<dbReference type="Gene3D" id="1.10.720.30">
    <property type="entry name" value="SAP domain"/>
    <property type="match status" value="1"/>
</dbReference>
<organism evidence="3 4">
    <name type="scientific">Piromyces finnis</name>
    <dbReference type="NCBI Taxonomy" id="1754191"/>
    <lineage>
        <taxon>Eukaryota</taxon>
        <taxon>Fungi</taxon>
        <taxon>Fungi incertae sedis</taxon>
        <taxon>Chytridiomycota</taxon>
        <taxon>Chytridiomycota incertae sedis</taxon>
        <taxon>Neocallimastigomycetes</taxon>
        <taxon>Neocallimastigales</taxon>
        <taxon>Neocallimastigaceae</taxon>
        <taxon>Piromyces</taxon>
    </lineage>
</organism>
<keyword evidence="4" id="KW-1185">Reference proteome</keyword>
<dbReference type="OrthoDB" id="445357at2759"/>
<protein>
    <recommendedName>
        <fullName evidence="2">SAP domain-containing protein</fullName>
    </recommendedName>
</protein>
<dbReference type="InterPro" id="IPR036361">
    <property type="entry name" value="SAP_dom_sf"/>
</dbReference>
<dbReference type="SMART" id="SM00513">
    <property type="entry name" value="SAP"/>
    <property type="match status" value="1"/>
</dbReference>
<dbReference type="AlphaFoldDB" id="A0A1Y1VM92"/>
<reference evidence="3 4" key="1">
    <citation type="submission" date="2016-08" db="EMBL/GenBank/DDBJ databases">
        <title>Genomes of anaerobic fungi encode conserved fungal cellulosomes for biomass hydrolysis.</title>
        <authorList>
            <consortium name="DOE Joint Genome Institute"/>
            <person name="Haitjema C.H."/>
            <person name="Gilmore S.P."/>
            <person name="Henske J.K."/>
            <person name="Solomon K.V."/>
            <person name="De Groot R."/>
            <person name="Kuo A."/>
            <person name="Mondo S.J."/>
            <person name="Salamov A.A."/>
            <person name="Labutti K."/>
            <person name="Zhao Z."/>
            <person name="Chiniquy J."/>
            <person name="Barry K."/>
            <person name="Brewer H.M."/>
            <person name="Purvine S.O."/>
            <person name="Wright A.T."/>
            <person name="Boxma B."/>
            <person name="Van Alen T."/>
            <person name="Hackstein J.H."/>
            <person name="Baker S.E."/>
            <person name="Grigoriev I.V."/>
            <person name="O'Malley M.A."/>
        </authorList>
    </citation>
    <scope>NUCLEOTIDE SEQUENCE [LARGE SCALE GENOMIC DNA]</scope>
    <source>
        <strain evidence="4">finn</strain>
    </source>
</reference>
<feature type="compositionally biased region" description="Polar residues" evidence="1">
    <location>
        <begin position="218"/>
        <end position="228"/>
    </location>
</feature>
<comment type="caution">
    <text evidence="3">The sequence shown here is derived from an EMBL/GenBank/DDBJ whole genome shotgun (WGS) entry which is preliminary data.</text>
</comment>
<accession>A0A1Y1VM92</accession>
<evidence type="ECO:0000313" key="3">
    <source>
        <dbReference type="EMBL" id="ORX60046.1"/>
    </source>
</evidence>
<gene>
    <name evidence="3" type="ORF">BCR36DRAFT_579486</name>
</gene>
<name>A0A1Y1VM92_9FUNG</name>
<dbReference type="STRING" id="1754191.A0A1Y1VM92"/>
<feature type="region of interest" description="Disordered" evidence="1">
    <location>
        <begin position="218"/>
        <end position="252"/>
    </location>
</feature>
<proteinExistence type="predicted"/>
<feature type="compositionally biased region" description="Low complexity" evidence="1">
    <location>
        <begin position="237"/>
        <end position="252"/>
    </location>
</feature>
<sequence>MQYQGQENINFVVQNNQNQMIIDGGNSVPMQQQTTSDFEWLNLMNQDSQQPQHWQQPAIQRRQRANTIATAPSQTQYQVINQPVMNQQQQMLNQQQIINQQQQQIMGQQQQIMGQQPMEIVNQPTTLIINQTQATTQQPILVQQTQPSTPQQILVQQTQPSTPQPILVQQQTQPTQIIVQQQPILVQQTSPQTPTQQIIVQEAVPVTTQNSQFMIAQQGRQRANTIPGSTAPPYPPQSTTSSPYSSSSVKSTVSTPPVGKIAISSNPTKSIPATSSPLPGMIPMMGFQSKLSRDLFTQSEHLRKLDEELDKVDFDDVTVYELKDLLRKRGLPSSGKKAILTERLLDEKRNAETRKRNYLEAEELRKKGQLNINGICGSNQIMDLYGGITALTTQELPMPNPVIASPSSVTLQPIMPMGVNQVKTRQRSYSDSRLTRPNIMEGSIKTSPNINSNLKNQISFQDVMQTDAVVTNASPNVVYAQNQNFQQVNMQPQQSVIYTQPQQNYMQIQSMSTDATWNQNNNMSKYSSSLMI</sequence>
<reference evidence="3 4" key="2">
    <citation type="submission" date="2016-08" db="EMBL/GenBank/DDBJ databases">
        <title>Pervasive Adenine N6-methylation of Active Genes in Fungi.</title>
        <authorList>
            <consortium name="DOE Joint Genome Institute"/>
            <person name="Mondo S.J."/>
            <person name="Dannebaum R.O."/>
            <person name="Kuo R.C."/>
            <person name="Labutti K."/>
            <person name="Haridas S."/>
            <person name="Kuo A."/>
            <person name="Salamov A."/>
            <person name="Ahrendt S.R."/>
            <person name="Lipzen A."/>
            <person name="Sullivan W."/>
            <person name="Andreopoulos W.B."/>
            <person name="Clum A."/>
            <person name="Lindquist E."/>
            <person name="Daum C."/>
            <person name="Ramamoorthy G.K."/>
            <person name="Gryganskyi A."/>
            <person name="Culley D."/>
            <person name="Magnuson J.K."/>
            <person name="James T.Y."/>
            <person name="O'Malley M.A."/>
            <person name="Stajich J.E."/>
            <person name="Spatafora J.W."/>
            <person name="Visel A."/>
            <person name="Grigoriev I.V."/>
        </authorList>
    </citation>
    <scope>NUCLEOTIDE SEQUENCE [LARGE SCALE GENOMIC DNA]</scope>
    <source>
        <strain evidence="4">finn</strain>
    </source>
</reference>
<evidence type="ECO:0000313" key="4">
    <source>
        <dbReference type="Proteomes" id="UP000193719"/>
    </source>
</evidence>
<dbReference type="PROSITE" id="PS50800">
    <property type="entry name" value="SAP"/>
    <property type="match status" value="1"/>
</dbReference>
<dbReference type="Pfam" id="PF02037">
    <property type="entry name" value="SAP"/>
    <property type="match status" value="1"/>
</dbReference>
<evidence type="ECO:0000256" key="1">
    <source>
        <dbReference type="SAM" id="MobiDB-lite"/>
    </source>
</evidence>
<dbReference type="Proteomes" id="UP000193719">
    <property type="component" value="Unassembled WGS sequence"/>
</dbReference>
<evidence type="ECO:0000259" key="2">
    <source>
        <dbReference type="PROSITE" id="PS50800"/>
    </source>
</evidence>
<dbReference type="EMBL" id="MCFH01000002">
    <property type="protein sequence ID" value="ORX60046.1"/>
    <property type="molecule type" value="Genomic_DNA"/>
</dbReference>
<feature type="domain" description="SAP" evidence="2">
    <location>
        <begin position="314"/>
        <end position="348"/>
    </location>
</feature>